<reference evidence="1" key="1">
    <citation type="journal article" date="2021" name="Environ. Microbiol.">
        <title>Gene family expansions and transcriptome signatures uncover fungal adaptations to wood decay.</title>
        <authorList>
            <person name="Hage H."/>
            <person name="Miyauchi S."/>
            <person name="Viragh M."/>
            <person name="Drula E."/>
            <person name="Min B."/>
            <person name="Chaduli D."/>
            <person name="Navarro D."/>
            <person name="Favel A."/>
            <person name="Norest M."/>
            <person name="Lesage-Meessen L."/>
            <person name="Balint B."/>
            <person name="Merenyi Z."/>
            <person name="de Eugenio L."/>
            <person name="Morin E."/>
            <person name="Martinez A.T."/>
            <person name="Baldrian P."/>
            <person name="Stursova M."/>
            <person name="Martinez M.J."/>
            <person name="Novotny C."/>
            <person name="Magnuson J.K."/>
            <person name="Spatafora J.W."/>
            <person name="Maurice S."/>
            <person name="Pangilinan J."/>
            <person name="Andreopoulos W."/>
            <person name="LaButti K."/>
            <person name="Hundley H."/>
            <person name="Na H."/>
            <person name="Kuo A."/>
            <person name="Barry K."/>
            <person name="Lipzen A."/>
            <person name="Henrissat B."/>
            <person name="Riley R."/>
            <person name="Ahrendt S."/>
            <person name="Nagy L.G."/>
            <person name="Grigoriev I.V."/>
            <person name="Martin F."/>
            <person name="Rosso M.N."/>
        </authorList>
    </citation>
    <scope>NUCLEOTIDE SEQUENCE</scope>
    <source>
        <strain evidence="1">CBS 384.51</strain>
    </source>
</reference>
<proteinExistence type="predicted"/>
<protein>
    <submittedName>
        <fullName evidence="1">Uncharacterized protein</fullName>
    </submittedName>
</protein>
<organism evidence="1 2">
    <name type="scientific">Irpex rosettiformis</name>
    <dbReference type="NCBI Taxonomy" id="378272"/>
    <lineage>
        <taxon>Eukaryota</taxon>
        <taxon>Fungi</taxon>
        <taxon>Dikarya</taxon>
        <taxon>Basidiomycota</taxon>
        <taxon>Agaricomycotina</taxon>
        <taxon>Agaricomycetes</taxon>
        <taxon>Polyporales</taxon>
        <taxon>Irpicaceae</taxon>
        <taxon>Irpex</taxon>
    </lineage>
</organism>
<gene>
    <name evidence="1" type="ORF">BDY19DRAFT_911876</name>
</gene>
<evidence type="ECO:0000313" key="1">
    <source>
        <dbReference type="EMBL" id="KAI0094225.1"/>
    </source>
</evidence>
<keyword evidence="2" id="KW-1185">Reference proteome</keyword>
<name>A0ACB8UKQ0_9APHY</name>
<dbReference type="EMBL" id="MU274900">
    <property type="protein sequence ID" value="KAI0094225.1"/>
    <property type="molecule type" value="Genomic_DNA"/>
</dbReference>
<evidence type="ECO:0000313" key="2">
    <source>
        <dbReference type="Proteomes" id="UP001055072"/>
    </source>
</evidence>
<accession>A0ACB8UKQ0</accession>
<comment type="caution">
    <text evidence="1">The sequence shown here is derived from an EMBL/GenBank/DDBJ whole genome shotgun (WGS) entry which is preliminary data.</text>
</comment>
<dbReference type="Proteomes" id="UP001055072">
    <property type="component" value="Unassembled WGS sequence"/>
</dbReference>
<sequence length="726" mass="79680">MAGKQLGKLRQWAGEVISTRDKTIVSDEFKELEHDIELRRQGLWKLHVASSDLHHRLTKTSHCEALGDTEKYLAIDALGIVMIQHGEEFGGDSAFGTSLVALGKAHSKVAILQEAFALNLGMTYIASLQQAEDEIKEYQAQRKKMESRRLTLDAAITKAEKSRSSKKEKERIDAEDEYEVAKSRYEEMCEDVRARMVSIQENEVEQLRELTGFLDSEIRYVAQYLEVLEEAKSEWIDEATILQMERSRKARPPVLPRRSGDESRLGSTRAKRSASKSRSTASDEADSSGEDSDTPASRLKRSSSTRSAGSRPPSRPQSRAERQRTDSTVSNATEKGEKKEKEKAEKLASKKMSIGGWASSIGKMTGRSKKDHKKFDSLMGDQDDLEEGEANEAGAETRTKGSSRPSSPTKPRVSKSNTPTASPQPPARILKPPSQQDKKVAIALHDFAAASNDEMSFKAGDRIVVLNEVIDGWWMGEHGGTGKTGLFPTTYTEVLNSSSSSLGSKPLLPRRPSTTTLPPSITRSLGASPNTSPTKTKPKPFPVALNKKDPDVASVTSDVDHPFGDNYIAASRSPLYGGFPDQESVTSDAGPEDDDDEARLVKDEEDSDDGLHIYRAQNAPPPPPARRLSMPSSKKAPPPPPPRRTTTSTSQTLLAIPSRLGLPGSNPSSRTTSTNNSFVSVADIPHPDEEFTSSPFDNPKDGCGDFKQNPFKPKGYCNNCFQIHRL</sequence>